<gene>
    <name evidence="1" type="ORF">SCHPADRAFT_901507</name>
</gene>
<dbReference type="EMBL" id="KQ085916">
    <property type="protein sequence ID" value="KLO16419.1"/>
    <property type="molecule type" value="Genomic_DNA"/>
</dbReference>
<reference evidence="1 2" key="1">
    <citation type="submission" date="2015-04" db="EMBL/GenBank/DDBJ databases">
        <title>Complete genome sequence of Schizopora paradoxa KUC8140, a cosmopolitan wood degrader in East Asia.</title>
        <authorList>
            <consortium name="DOE Joint Genome Institute"/>
            <person name="Min B."/>
            <person name="Park H."/>
            <person name="Jang Y."/>
            <person name="Kim J.-J."/>
            <person name="Kim K.H."/>
            <person name="Pangilinan J."/>
            <person name="Lipzen A."/>
            <person name="Riley R."/>
            <person name="Grigoriev I.V."/>
            <person name="Spatafora J.W."/>
            <person name="Choi I.-G."/>
        </authorList>
    </citation>
    <scope>NUCLEOTIDE SEQUENCE [LARGE SCALE GENOMIC DNA]</scope>
    <source>
        <strain evidence="1 2">KUC8140</strain>
    </source>
</reference>
<dbReference type="InParanoid" id="A0A0H2RXE2"/>
<accession>A0A0H2RXE2</accession>
<organism evidence="1 2">
    <name type="scientific">Schizopora paradoxa</name>
    <dbReference type="NCBI Taxonomy" id="27342"/>
    <lineage>
        <taxon>Eukaryota</taxon>
        <taxon>Fungi</taxon>
        <taxon>Dikarya</taxon>
        <taxon>Basidiomycota</taxon>
        <taxon>Agaricomycotina</taxon>
        <taxon>Agaricomycetes</taxon>
        <taxon>Hymenochaetales</taxon>
        <taxon>Schizoporaceae</taxon>
        <taxon>Schizopora</taxon>
    </lineage>
</organism>
<keyword evidence="2" id="KW-1185">Reference proteome</keyword>
<dbReference type="Proteomes" id="UP000053477">
    <property type="component" value="Unassembled WGS sequence"/>
</dbReference>
<name>A0A0H2RXE2_9AGAM</name>
<protein>
    <submittedName>
        <fullName evidence="1">Uncharacterized protein</fullName>
    </submittedName>
</protein>
<dbReference type="AlphaFoldDB" id="A0A0H2RXE2"/>
<proteinExistence type="predicted"/>
<evidence type="ECO:0000313" key="1">
    <source>
        <dbReference type="EMBL" id="KLO16419.1"/>
    </source>
</evidence>
<sequence>MFLKPFSTRARTPCGRATAYTVYRFIIGTSVIDVHPWAGCVMLAKDHTIFYALIGSVLMDLRMISLHHPVFS</sequence>
<evidence type="ECO:0000313" key="2">
    <source>
        <dbReference type="Proteomes" id="UP000053477"/>
    </source>
</evidence>